<keyword evidence="3" id="KW-1185">Reference proteome</keyword>
<gene>
    <name evidence="2" type="ORF">BJ958_003727</name>
</gene>
<evidence type="ECO:0000313" key="2">
    <source>
        <dbReference type="EMBL" id="NYD32181.1"/>
    </source>
</evidence>
<evidence type="ECO:0000259" key="1">
    <source>
        <dbReference type="Pfam" id="PF04577"/>
    </source>
</evidence>
<dbReference type="Proteomes" id="UP000582231">
    <property type="component" value="Unassembled WGS sequence"/>
</dbReference>
<dbReference type="RefSeq" id="WP_179728393.1">
    <property type="nucleotide sequence ID" value="NZ_BAABEF010000001.1"/>
</dbReference>
<reference evidence="2 3" key="1">
    <citation type="submission" date="2020-07" db="EMBL/GenBank/DDBJ databases">
        <title>Sequencing the genomes of 1000 actinobacteria strains.</title>
        <authorList>
            <person name="Klenk H.-P."/>
        </authorList>
    </citation>
    <scope>NUCLEOTIDE SEQUENCE [LARGE SCALE GENOMIC DNA]</scope>
    <source>
        <strain evidence="2 3">DSM 19082</strain>
    </source>
</reference>
<accession>A0A852RF31</accession>
<organism evidence="2 3">
    <name type="scientific">Nocardioides kongjuensis</name>
    <dbReference type="NCBI Taxonomy" id="349522"/>
    <lineage>
        <taxon>Bacteria</taxon>
        <taxon>Bacillati</taxon>
        <taxon>Actinomycetota</taxon>
        <taxon>Actinomycetes</taxon>
        <taxon>Propionibacteriales</taxon>
        <taxon>Nocardioidaceae</taxon>
        <taxon>Nocardioides</taxon>
    </lineage>
</organism>
<dbReference type="InterPro" id="IPR049625">
    <property type="entry name" value="Glyco_transf_61_cat"/>
</dbReference>
<dbReference type="EMBL" id="JACCBF010000001">
    <property type="protein sequence ID" value="NYD32181.1"/>
    <property type="molecule type" value="Genomic_DNA"/>
</dbReference>
<evidence type="ECO:0000313" key="3">
    <source>
        <dbReference type="Proteomes" id="UP000582231"/>
    </source>
</evidence>
<proteinExistence type="predicted"/>
<feature type="domain" description="Glycosyltransferase 61 catalytic" evidence="1">
    <location>
        <begin position="313"/>
        <end position="489"/>
    </location>
</feature>
<comment type="caution">
    <text evidence="2">The sequence shown here is derived from an EMBL/GenBank/DDBJ whole genome shotgun (WGS) entry which is preliminary data.</text>
</comment>
<protein>
    <submittedName>
        <fullName evidence="2">Capsular polysaccharide biosynthesis protein</fullName>
    </submittedName>
</protein>
<dbReference type="GO" id="GO:0016757">
    <property type="term" value="F:glycosyltransferase activity"/>
    <property type="evidence" value="ECO:0007669"/>
    <property type="project" value="InterPro"/>
</dbReference>
<dbReference type="AlphaFoldDB" id="A0A852RF31"/>
<name>A0A852RF31_9ACTN</name>
<sequence length="548" mass="60357">MRPGAPGRRFAWRRRRPSGRIPDDAVVGLVAAHLAGRADALVVVIGASGTADRLRAAGPHWRVLHADAPPAERLVDLALAGRAEVIVDLSDGEQRLRRFHADFFHLAAGGAYVVPGAAGELGPSPGPLGAFLAECWAGDAEPLRAGKRSLTESRRIAVRMHVTGRAEAGALVLTHDLPDVLVKLDEPQGNAYVDRLGGPHRVLSVLAAETPPDARVITEGPEQREPAMDRPVAEAAIALRDYRDVVVDVEQTVMTDLVVLPDTFRHNQWPRLVTRRIADVAPRFGVPMTPVPADLPRLEGTYLHLDNEFRGHFGHLMTEVVSRMWSWPAALEIDPDVRVLVGAARKRPELAAWEYDFYEACGIPRDRVVRIDGQVRVERLLSGTPMFSNPSYVHPRIVETWDRIGDTLAARAAERDRPERIFVARRVAKRACTNADEVEALFVDHGFEVVYPEDHPLGEQVALFRAARVVAGYAGSGMFTTAFVPHPQRLVLLGSTAYTPRNEVLIAAVRRHRIDSVVSRADRTDVQSSFRVDLEREGPFLRSVLASL</sequence>
<dbReference type="Pfam" id="PF04577">
    <property type="entry name" value="Glyco_transf_61"/>
    <property type="match status" value="1"/>
</dbReference>